<protein>
    <recommendedName>
        <fullName evidence="5">J domain-containing protein</fullName>
    </recommendedName>
</protein>
<dbReference type="STRING" id="215250.A0A316YHK2"/>
<dbReference type="PROSITE" id="PS50005">
    <property type="entry name" value="TPR"/>
    <property type="match status" value="1"/>
</dbReference>
<name>A0A316YHK2_9BASI</name>
<dbReference type="EMBL" id="KZ819638">
    <property type="protein sequence ID" value="PWN88631.1"/>
    <property type="molecule type" value="Genomic_DNA"/>
</dbReference>
<accession>A0A316YHK2</accession>
<dbReference type="PROSITE" id="PS50076">
    <property type="entry name" value="DNAJ_2"/>
    <property type="match status" value="1"/>
</dbReference>
<reference evidence="6 7" key="1">
    <citation type="journal article" date="2018" name="Mol. Biol. Evol.">
        <title>Broad Genomic Sampling Reveals a Smut Pathogenic Ancestry of the Fungal Clade Ustilaginomycotina.</title>
        <authorList>
            <person name="Kijpornyongpan T."/>
            <person name="Mondo S.J."/>
            <person name="Barry K."/>
            <person name="Sandor L."/>
            <person name="Lee J."/>
            <person name="Lipzen A."/>
            <person name="Pangilinan J."/>
            <person name="LaButti K."/>
            <person name="Hainaut M."/>
            <person name="Henrissat B."/>
            <person name="Grigoriev I.V."/>
            <person name="Spatafora J.W."/>
            <person name="Aime M.C."/>
        </authorList>
    </citation>
    <scope>NUCLEOTIDE SEQUENCE [LARGE SCALE GENOMIC DNA]</scope>
    <source>
        <strain evidence="6 7">MCA 4198</strain>
    </source>
</reference>
<evidence type="ECO:0000313" key="6">
    <source>
        <dbReference type="EMBL" id="PWN88631.1"/>
    </source>
</evidence>
<dbReference type="InParanoid" id="A0A316YHK2"/>
<dbReference type="SMART" id="SM00271">
    <property type="entry name" value="DnaJ"/>
    <property type="match status" value="1"/>
</dbReference>
<feature type="repeat" description="TPR" evidence="3">
    <location>
        <begin position="114"/>
        <end position="147"/>
    </location>
</feature>
<organism evidence="6 7">
    <name type="scientific">Acaromyces ingoldii</name>
    <dbReference type="NCBI Taxonomy" id="215250"/>
    <lineage>
        <taxon>Eukaryota</taxon>
        <taxon>Fungi</taxon>
        <taxon>Dikarya</taxon>
        <taxon>Basidiomycota</taxon>
        <taxon>Ustilaginomycotina</taxon>
        <taxon>Exobasidiomycetes</taxon>
        <taxon>Exobasidiales</taxon>
        <taxon>Cryptobasidiaceae</taxon>
        <taxon>Acaromyces</taxon>
    </lineage>
</organism>
<dbReference type="Pfam" id="PF00226">
    <property type="entry name" value="DnaJ"/>
    <property type="match status" value="1"/>
</dbReference>
<keyword evidence="7" id="KW-1185">Reference proteome</keyword>
<sequence length="567" mass="60118">MGDSDVIMEDATTANGASPQVNGTASGSSKINAQTISAEDKQRGQVAKDQGNDAFKAKRHDDAVRLYTAAIDTDPTEPSYFTNRAAAYMALFKYKLALEDCNRAASMQSSAPQAKTLIRLARCHFNLGDLSSAQSALDRTLKLEPGNTAAAQLAAQVDRTAKHIASYQRAMKEGSYGMANIALDQASSEVQEVPLAWRLMRVELLMKRGQLDAANGAATDALRLHPNDPDALCLRAKVLLGLGTDLNRAVQHGQAALRADPEHSQARRLVRRVKKLESAKDKANADFKGGRLQEAVDGYTETLRLADEDAEQDGDARGFKAILFSNRATANSKLGKNEEAVEDCDESLRLNPGYVKALRTRARAKLACEKYEEAVGDFKSALEESSGAEAEGLKKELRSAEIDLKRSKKKDYYKILGVSKDASSAELKKAYRKESLKHHPDKGGDEEKFKLCNEAFGILSDDTKRRRYDAGADDPDSDVAGGFGGGFGGMDGAGINLADLFGGGMGGGMGGMGGMNGMGGMGGMGGAQFDFGGMGGSSFAGAGGPFGAGGQGAGSRRGRPPPGFRFG</sequence>
<dbReference type="Proteomes" id="UP000245768">
    <property type="component" value="Unassembled WGS sequence"/>
</dbReference>
<evidence type="ECO:0000256" key="2">
    <source>
        <dbReference type="ARBA" id="ARBA00022803"/>
    </source>
</evidence>
<keyword evidence="2 3" id="KW-0802">TPR repeat</keyword>
<dbReference type="AlphaFoldDB" id="A0A316YHK2"/>
<evidence type="ECO:0000256" key="4">
    <source>
        <dbReference type="SAM" id="MobiDB-lite"/>
    </source>
</evidence>
<evidence type="ECO:0000256" key="3">
    <source>
        <dbReference type="PROSITE-ProRule" id="PRU00339"/>
    </source>
</evidence>
<dbReference type="OrthoDB" id="10250354at2759"/>
<feature type="compositionally biased region" description="Gly residues" evidence="4">
    <location>
        <begin position="542"/>
        <end position="555"/>
    </location>
</feature>
<evidence type="ECO:0000313" key="7">
    <source>
        <dbReference type="Proteomes" id="UP000245768"/>
    </source>
</evidence>
<dbReference type="RefSeq" id="XP_025375829.1">
    <property type="nucleotide sequence ID" value="XM_025519745.1"/>
</dbReference>
<dbReference type="InterPro" id="IPR036869">
    <property type="entry name" value="J_dom_sf"/>
</dbReference>
<dbReference type="Pfam" id="PF13181">
    <property type="entry name" value="TPR_8"/>
    <property type="match status" value="1"/>
</dbReference>
<dbReference type="InterPro" id="IPR011990">
    <property type="entry name" value="TPR-like_helical_dom_sf"/>
</dbReference>
<feature type="domain" description="J" evidence="5">
    <location>
        <begin position="411"/>
        <end position="472"/>
    </location>
</feature>
<keyword evidence="1" id="KW-0677">Repeat</keyword>
<proteinExistence type="predicted"/>
<evidence type="ECO:0000259" key="5">
    <source>
        <dbReference type="PROSITE" id="PS50076"/>
    </source>
</evidence>
<gene>
    <name evidence="6" type="ORF">FA10DRAFT_254907</name>
</gene>
<feature type="region of interest" description="Disordered" evidence="4">
    <location>
        <begin position="542"/>
        <end position="567"/>
    </location>
</feature>
<dbReference type="Pfam" id="PF13432">
    <property type="entry name" value="TPR_16"/>
    <property type="match status" value="1"/>
</dbReference>
<feature type="region of interest" description="Disordered" evidence="4">
    <location>
        <begin position="1"/>
        <end position="30"/>
    </location>
</feature>
<dbReference type="FunCoup" id="A0A316YHK2">
    <property type="interactions" value="642"/>
</dbReference>
<dbReference type="SUPFAM" id="SSF46565">
    <property type="entry name" value="Chaperone J-domain"/>
    <property type="match status" value="1"/>
</dbReference>
<dbReference type="Gene3D" id="1.10.287.110">
    <property type="entry name" value="DnaJ domain"/>
    <property type="match status" value="1"/>
</dbReference>
<dbReference type="GeneID" id="37041661"/>
<dbReference type="PANTHER" id="PTHR45188">
    <property type="entry name" value="DNAJ PROTEIN P58IPK HOMOLOG"/>
    <property type="match status" value="1"/>
</dbReference>
<dbReference type="InterPro" id="IPR019734">
    <property type="entry name" value="TPR_rpt"/>
</dbReference>
<feature type="compositionally biased region" description="Polar residues" evidence="4">
    <location>
        <begin position="12"/>
        <end position="30"/>
    </location>
</feature>
<dbReference type="PRINTS" id="PR00625">
    <property type="entry name" value="JDOMAIN"/>
</dbReference>
<dbReference type="PANTHER" id="PTHR45188:SF2">
    <property type="entry name" value="DNAJ HOMOLOG SUBFAMILY C MEMBER 7"/>
    <property type="match status" value="1"/>
</dbReference>
<dbReference type="InterPro" id="IPR001623">
    <property type="entry name" value="DnaJ_domain"/>
</dbReference>
<dbReference type="Pfam" id="PF14559">
    <property type="entry name" value="TPR_19"/>
    <property type="match status" value="1"/>
</dbReference>
<evidence type="ECO:0000256" key="1">
    <source>
        <dbReference type="ARBA" id="ARBA00022737"/>
    </source>
</evidence>
<dbReference type="SUPFAM" id="SSF48452">
    <property type="entry name" value="TPR-like"/>
    <property type="match status" value="3"/>
</dbReference>
<dbReference type="CDD" id="cd06257">
    <property type="entry name" value="DnaJ"/>
    <property type="match status" value="1"/>
</dbReference>
<dbReference type="SMART" id="SM00028">
    <property type="entry name" value="TPR"/>
    <property type="match status" value="7"/>
</dbReference>
<dbReference type="Gene3D" id="1.25.40.10">
    <property type="entry name" value="Tetratricopeptide repeat domain"/>
    <property type="match status" value="1"/>
</dbReference>